<feature type="region of interest" description="Disordered" evidence="1">
    <location>
        <begin position="217"/>
        <end position="286"/>
    </location>
</feature>
<feature type="compositionally biased region" description="Basic and acidic residues" evidence="1">
    <location>
        <begin position="231"/>
        <end position="247"/>
    </location>
</feature>
<evidence type="ECO:0000313" key="4">
    <source>
        <dbReference type="EMBL" id="RCH55714.1"/>
    </source>
</evidence>
<organism evidence="4 5">
    <name type="scientific">Mucilaginibacter hurinus</name>
    <dbReference type="NCBI Taxonomy" id="2201324"/>
    <lineage>
        <taxon>Bacteria</taxon>
        <taxon>Pseudomonadati</taxon>
        <taxon>Bacteroidota</taxon>
        <taxon>Sphingobacteriia</taxon>
        <taxon>Sphingobacteriales</taxon>
        <taxon>Sphingobacteriaceae</taxon>
        <taxon>Mucilaginibacter</taxon>
    </lineage>
</organism>
<dbReference type="InterPro" id="IPR011083">
    <property type="entry name" value="Phage_tail_collar_dom"/>
</dbReference>
<dbReference type="OrthoDB" id="9810174at2"/>
<feature type="signal peptide" evidence="2">
    <location>
        <begin position="1"/>
        <end position="22"/>
    </location>
</feature>
<evidence type="ECO:0000256" key="2">
    <source>
        <dbReference type="SAM" id="SignalP"/>
    </source>
</evidence>
<dbReference type="EMBL" id="QGDC01000003">
    <property type="protein sequence ID" value="RCH55714.1"/>
    <property type="molecule type" value="Genomic_DNA"/>
</dbReference>
<evidence type="ECO:0000313" key="5">
    <source>
        <dbReference type="Proteomes" id="UP000253209"/>
    </source>
</evidence>
<sequence>MKKFYLFSLFLLWLFSILNVKAQTNVTSSGMSIQGIARDESNAAIANVDQLGLVFTIYYLGSGNSENVILTKTANVKTDNFGVFSYVLDIDQSQYNLISTQSAYLKVTQGSVVFSNEKLQAVPYAIFAQNGVPTGSIMPFVGTVAPKGWLLCNGSTFEDNANNAALKALLGGTTTPNLQGMFLRGTGSAAAGKVGPALKAVQQDDLASHLHKININTNSAGAHTHAITRRSNPDDRAYDKNDGKRTENSAATTDRTVLGDFQTSEAGNHNHNVSGNTAETGGSETRPINYGVNYIIKI</sequence>
<feature type="chain" id="PRO_5017034265" description="Phage tail collar domain-containing protein" evidence="2">
    <location>
        <begin position="23"/>
        <end position="298"/>
    </location>
</feature>
<evidence type="ECO:0000256" key="1">
    <source>
        <dbReference type="SAM" id="MobiDB-lite"/>
    </source>
</evidence>
<proteinExistence type="predicted"/>
<feature type="compositionally biased region" description="Polar residues" evidence="1">
    <location>
        <begin position="248"/>
        <end position="283"/>
    </location>
</feature>
<reference evidence="4 5" key="1">
    <citation type="submission" date="2018-05" db="EMBL/GenBank/DDBJ databases">
        <title>Mucilaginibacter hurinus sp. nov., isolated from briquette warehouse soil.</title>
        <authorList>
            <person name="Choi L."/>
        </authorList>
    </citation>
    <scope>NUCLEOTIDE SEQUENCE [LARGE SCALE GENOMIC DNA]</scope>
    <source>
        <strain evidence="4 5">ZR32</strain>
    </source>
</reference>
<name>A0A367GQH2_9SPHI</name>
<gene>
    <name evidence="4" type="ORF">DJ568_07460</name>
</gene>
<feature type="domain" description="Phage tail collar" evidence="3">
    <location>
        <begin position="135"/>
        <end position="182"/>
    </location>
</feature>
<dbReference type="Pfam" id="PF07484">
    <property type="entry name" value="Collar"/>
    <property type="match status" value="1"/>
</dbReference>
<keyword evidence="5" id="KW-1185">Reference proteome</keyword>
<dbReference type="AlphaFoldDB" id="A0A367GQH2"/>
<protein>
    <recommendedName>
        <fullName evidence="3">Phage tail collar domain-containing protein</fullName>
    </recommendedName>
</protein>
<comment type="caution">
    <text evidence="4">The sequence shown here is derived from an EMBL/GenBank/DDBJ whole genome shotgun (WGS) entry which is preliminary data.</text>
</comment>
<dbReference type="SUPFAM" id="SSF88874">
    <property type="entry name" value="Receptor-binding domain of short tail fibre protein gp12"/>
    <property type="match status" value="1"/>
</dbReference>
<dbReference type="RefSeq" id="WP_114004629.1">
    <property type="nucleotide sequence ID" value="NZ_QGDC01000003.1"/>
</dbReference>
<dbReference type="Proteomes" id="UP000253209">
    <property type="component" value="Unassembled WGS sequence"/>
</dbReference>
<accession>A0A367GQH2</accession>
<dbReference type="Gene3D" id="3.90.1340.10">
    <property type="entry name" value="Phage tail collar domain"/>
    <property type="match status" value="1"/>
</dbReference>
<dbReference type="InterPro" id="IPR037053">
    <property type="entry name" value="Phage_tail_collar_dom_sf"/>
</dbReference>
<keyword evidence="2" id="KW-0732">Signal</keyword>
<evidence type="ECO:0000259" key="3">
    <source>
        <dbReference type="Pfam" id="PF07484"/>
    </source>
</evidence>